<protein>
    <submittedName>
        <fullName evidence="3">Glycosyltransferase family 9 protein</fullName>
    </submittedName>
</protein>
<dbReference type="InterPro" id="IPR002201">
    <property type="entry name" value="Glyco_trans_9"/>
</dbReference>
<dbReference type="GO" id="GO:0005829">
    <property type="term" value="C:cytosol"/>
    <property type="evidence" value="ECO:0007669"/>
    <property type="project" value="TreeGrafter"/>
</dbReference>
<reference evidence="3 4" key="1">
    <citation type="submission" date="2023-08" db="EMBL/GenBank/DDBJ databases">
        <title>Comparative genomics and taxonomic characterization of three novel marine species of genus Marivirga.</title>
        <authorList>
            <person name="Muhammad N."/>
            <person name="Kim S.-G."/>
        </authorList>
    </citation>
    <scope>NUCLEOTIDE SEQUENCE [LARGE SCALE GENOMIC DNA]</scope>
    <source>
        <strain evidence="3 4">BDSF4-3</strain>
    </source>
</reference>
<accession>A0AA51N9Q1</accession>
<keyword evidence="1" id="KW-0328">Glycosyltransferase</keyword>
<sequence length="339" mass="39252">MKKVKKVLILRFSSIGDIVLTTPVIRAIKLQLNDVEVHYATKKGFANILDNNPYVDKVHKLEDNLNDLIADLKAEKFDYIVDLHNNLRTKIIKLRLNVASNSFDKLNWEKWLMVNMKVNKLPNQHIVDRYMEAASELGVKKDQFGLDYFIPEKDEVENEWLPETHQKEYVAYVIGAQHNTKKLPFKRMVELCDKINKPIILVGGPDDVEMGEKVAQFFEQTENSEPYEEKLTEMGKKARIFNACGKFNLNQSASLVKNATYVFTHDTGLMHIAAAFKKNIFCIWGNTIPMFGMYPYKTKFTILENTKVNCRPCSKIGFQKCPKGHFNCMNKIIFDFWLP</sequence>
<dbReference type="SUPFAM" id="SSF53756">
    <property type="entry name" value="UDP-Glycosyltransferase/glycogen phosphorylase"/>
    <property type="match status" value="1"/>
</dbReference>
<evidence type="ECO:0000256" key="2">
    <source>
        <dbReference type="ARBA" id="ARBA00022679"/>
    </source>
</evidence>
<dbReference type="CDD" id="cd03789">
    <property type="entry name" value="GT9_LPS_heptosyltransferase"/>
    <property type="match status" value="1"/>
</dbReference>
<dbReference type="RefSeq" id="WP_308348277.1">
    <property type="nucleotide sequence ID" value="NZ_CP129971.1"/>
</dbReference>
<dbReference type="Gene3D" id="3.40.50.2000">
    <property type="entry name" value="Glycogen Phosphorylase B"/>
    <property type="match status" value="2"/>
</dbReference>
<keyword evidence="4" id="KW-1185">Reference proteome</keyword>
<dbReference type="AlphaFoldDB" id="A0AA51N9Q1"/>
<dbReference type="GO" id="GO:0008713">
    <property type="term" value="F:ADP-heptose-lipopolysaccharide heptosyltransferase activity"/>
    <property type="evidence" value="ECO:0007669"/>
    <property type="project" value="TreeGrafter"/>
</dbReference>
<name>A0AA51N9Q1_9BACT</name>
<evidence type="ECO:0000313" key="3">
    <source>
        <dbReference type="EMBL" id="WMN11277.1"/>
    </source>
</evidence>
<dbReference type="InterPro" id="IPR051199">
    <property type="entry name" value="LPS_LOS_Heptosyltrfase"/>
</dbReference>
<dbReference type="GO" id="GO:0009244">
    <property type="term" value="P:lipopolysaccharide core region biosynthetic process"/>
    <property type="evidence" value="ECO:0007669"/>
    <property type="project" value="TreeGrafter"/>
</dbReference>
<gene>
    <name evidence="3" type="ORF">QYS49_18135</name>
</gene>
<keyword evidence="2" id="KW-0808">Transferase</keyword>
<dbReference type="EMBL" id="CP129971">
    <property type="protein sequence ID" value="WMN11277.1"/>
    <property type="molecule type" value="Genomic_DNA"/>
</dbReference>
<dbReference type="PANTHER" id="PTHR30160:SF1">
    <property type="entry name" value="LIPOPOLYSACCHARIDE 1,2-N-ACETYLGLUCOSAMINETRANSFERASE-RELATED"/>
    <property type="match status" value="1"/>
</dbReference>
<dbReference type="PANTHER" id="PTHR30160">
    <property type="entry name" value="TETRAACYLDISACCHARIDE 4'-KINASE-RELATED"/>
    <property type="match status" value="1"/>
</dbReference>
<proteinExistence type="predicted"/>
<dbReference type="Pfam" id="PF01075">
    <property type="entry name" value="Glyco_transf_9"/>
    <property type="match status" value="1"/>
</dbReference>
<evidence type="ECO:0000313" key="4">
    <source>
        <dbReference type="Proteomes" id="UP001230496"/>
    </source>
</evidence>
<organism evidence="3 4">
    <name type="scientific">Marivirga salinarum</name>
    <dbReference type="NCBI Taxonomy" id="3059078"/>
    <lineage>
        <taxon>Bacteria</taxon>
        <taxon>Pseudomonadati</taxon>
        <taxon>Bacteroidota</taxon>
        <taxon>Cytophagia</taxon>
        <taxon>Cytophagales</taxon>
        <taxon>Marivirgaceae</taxon>
        <taxon>Marivirga</taxon>
    </lineage>
</organism>
<dbReference type="Proteomes" id="UP001230496">
    <property type="component" value="Chromosome"/>
</dbReference>
<evidence type="ECO:0000256" key="1">
    <source>
        <dbReference type="ARBA" id="ARBA00022676"/>
    </source>
</evidence>
<dbReference type="KEGG" id="msaa:QYS49_18135"/>